<evidence type="ECO:0000259" key="7">
    <source>
        <dbReference type="PROSITE" id="PS50075"/>
    </source>
</evidence>
<gene>
    <name evidence="10" type="ORF">DFR58_11157</name>
</gene>
<proteinExistence type="predicted"/>
<dbReference type="InterPro" id="IPR014031">
    <property type="entry name" value="Ketoacyl_synth_C"/>
</dbReference>
<evidence type="ECO:0000256" key="6">
    <source>
        <dbReference type="PROSITE-ProRule" id="PRU01363"/>
    </source>
</evidence>
<dbReference type="SUPFAM" id="SSF51735">
    <property type="entry name" value="NAD(P)-binding Rossmann-fold domains"/>
    <property type="match status" value="2"/>
</dbReference>
<dbReference type="InterPro" id="IPR018201">
    <property type="entry name" value="Ketoacyl_synth_AS"/>
</dbReference>
<protein>
    <submittedName>
        <fullName evidence="10">Polyketide synthase PksN</fullName>
    </submittedName>
</protein>
<evidence type="ECO:0000256" key="5">
    <source>
        <dbReference type="ARBA" id="ARBA00022679"/>
    </source>
</evidence>
<dbReference type="Pfam" id="PF22621">
    <property type="entry name" value="CurL-like_PKS_C"/>
    <property type="match status" value="1"/>
</dbReference>
<feature type="domain" description="PKS/mFAS DH" evidence="9">
    <location>
        <begin position="679"/>
        <end position="960"/>
    </location>
</feature>
<dbReference type="GO" id="GO:0004315">
    <property type="term" value="F:3-oxoacyl-[acyl-carrier-protein] synthase activity"/>
    <property type="evidence" value="ECO:0007669"/>
    <property type="project" value="InterPro"/>
</dbReference>
<dbReference type="InterPro" id="IPR009081">
    <property type="entry name" value="PP-bd_ACP"/>
</dbReference>
<dbReference type="CDD" id="cd00833">
    <property type="entry name" value="PKS"/>
    <property type="match status" value="1"/>
</dbReference>
<dbReference type="InterPro" id="IPR049900">
    <property type="entry name" value="PKS_mFAS_DH"/>
</dbReference>
<evidence type="ECO:0000313" key="10">
    <source>
        <dbReference type="EMBL" id="RCX16313.1"/>
    </source>
</evidence>
<dbReference type="Pfam" id="PF08659">
    <property type="entry name" value="KR"/>
    <property type="match status" value="1"/>
</dbReference>
<dbReference type="InterPro" id="IPR049551">
    <property type="entry name" value="PKS_DH_C"/>
</dbReference>
<dbReference type="SUPFAM" id="SSF53901">
    <property type="entry name" value="Thiolase-like"/>
    <property type="match status" value="1"/>
</dbReference>
<dbReference type="InterPro" id="IPR020807">
    <property type="entry name" value="PKS_DH"/>
</dbReference>
<dbReference type="CDD" id="cd08953">
    <property type="entry name" value="KR_2_SDR_x"/>
    <property type="match status" value="1"/>
</dbReference>
<dbReference type="PROSITE" id="PS52004">
    <property type="entry name" value="KS3_2"/>
    <property type="match status" value="1"/>
</dbReference>
<dbReference type="InterPro" id="IPR036291">
    <property type="entry name" value="NAD(P)-bd_dom_sf"/>
</dbReference>
<dbReference type="Gene3D" id="1.10.1200.10">
    <property type="entry name" value="ACP-like"/>
    <property type="match status" value="1"/>
</dbReference>
<dbReference type="SMART" id="SM00822">
    <property type="entry name" value="PKS_KR"/>
    <property type="match status" value="1"/>
</dbReference>
<dbReference type="PROSITE" id="PS50075">
    <property type="entry name" value="CARRIER"/>
    <property type="match status" value="1"/>
</dbReference>
<dbReference type="InterPro" id="IPR049552">
    <property type="entry name" value="PKS_DH_N"/>
</dbReference>
<dbReference type="UniPathway" id="UPA01003"/>
<dbReference type="Pfam" id="PF00109">
    <property type="entry name" value="ketoacyl-synt"/>
    <property type="match status" value="1"/>
</dbReference>
<dbReference type="Pfam" id="PF02801">
    <property type="entry name" value="Ketoacyl-synt_C"/>
    <property type="match status" value="1"/>
</dbReference>
<comment type="caution">
    <text evidence="10">The sequence shown here is derived from an EMBL/GenBank/DDBJ whole genome shotgun (WGS) entry which is preliminary data.</text>
</comment>
<reference evidence="10 11" key="1">
    <citation type="submission" date="2018-07" db="EMBL/GenBank/DDBJ databases">
        <title>Genomic Encyclopedia of Type Strains, Phase IV (KMG-IV): sequencing the most valuable type-strain genomes for metagenomic binning, comparative biology and taxonomic classification.</title>
        <authorList>
            <person name="Goeker M."/>
        </authorList>
    </citation>
    <scope>NUCLEOTIDE SEQUENCE [LARGE SCALE GENOMIC DNA]</scope>
    <source>
        <strain evidence="10 11">DSM 27016</strain>
    </source>
</reference>
<dbReference type="InterPro" id="IPR014030">
    <property type="entry name" value="Ketoacyl_synth_N"/>
</dbReference>
<keyword evidence="4" id="KW-0597">Phosphoprotein</keyword>
<evidence type="ECO:0000256" key="3">
    <source>
        <dbReference type="ARBA" id="ARBA00022450"/>
    </source>
</evidence>
<keyword evidence="5" id="KW-0808">Transferase</keyword>
<evidence type="ECO:0000256" key="4">
    <source>
        <dbReference type="ARBA" id="ARBA00022553"/>
    </source>
</evidence>
<sequence length="1571" mass="174389">MEQIKKFIYEKIANKELSHERAKEMLMELQDKNTGSDEPIAIIGADGRFANADNLEDFWTNLRNGLNCIGDFPTERIKDSITHLYSNPCYCEFVEGGPIDEKDYYNKGIYAKGSYLNEIDKFDADFFDIPPREAKYMDPHQRVFLEVAFGAIENAGYSRKKIAGTKTGVFLGKENTNISFYKNMSKADALQLTGSWESITVSRLNYFLNLKGPAMMIDAACSSGLISVHMACESIHRGECDMAVAGGICLNILAPQDVHKDGKDLSSVEATDFLVKTFDKNAGGTVWGEGVGIVLLKPLSKAVKDRDNIHAVIKSSVINNDGTSSGIIAPDAASQEELIIKAWEKAKIRPETISYIEAHGTGTVLGDPIEFKGLTNAFRRHTKNKQFCGIGSLKTSLGHLVAASGMASLFKVVFALKNAQIPPSINFNYPNPYINFCDSPLYITDRLTEWNKQDDPRRAGISSFGFSGTNCHVILEEYIKPQEEEQEKATLNCLTISAKNENSAINFVDKYRDFVNKSGNISLEDMCYSANTGKDHYAHRLAVIFSDREELVSKLDSIISSGLGSIKAEDCYYQAHKIISKKSGAASEGYIDETEQQELTDMADRLIKEHINDGNAGDGLRQLCKLYIKGADIDWDKMYLGQQRCLISVPNYPMDRTRHWTESKVSKIKSRQLGERLTHPLVEHRLINSIDESIYSTEFAVDKHWVLSDHKIMNNCVIPGTTYLEMARAAASFTTGSDRLELRDVFFITPLMVDEGDSVKVHTVIRHIRDDKYGFTIASLSDKEEEGRWLKNCEGTILVLEEDDAGICSLDEIKASSAEVADYSGKGQENTFGVFSFGQRWANVVTAYHGDNEALVELVLADDIAADLDTLELHPGMLDNAMNYMSQSSENNTYLPFTYKSFKSFAPMEKRTYSHIRRKAGKTENAETVNFDITLLSENGAVLCEVTDYVIKRVDNVGAAISAGSDSKIDYFEMIWEQTALAQSHELNSGDSILIFKGACNAADSVVNKLRQSFKLVEVEYGGGFERVADDKYMVGDSDGDYQRLFNELKDYRFNRIIHSFAWNGNEVETAGDLKHEQSLGVYSMYHLVRAAVASKIKPVNGITVLADYVNEVDGSEETIKPHNAALFGISKVVGLEYEHLGCKLIDVDGVTDAGSIVNEILADDGSSIVSLRNNKRYMEKLAAIEKEQLEQKPLELKENGVYVITGGTGGLGLAMARYIASQAKARLCLVSRTKTADRQHWKSISEGGSSKEAAKIKELCQLEEAGSQVFCYSASVYDEGGMKEVIASIIGEHGGIDGIIHCAGVAGNGFIINRNEDVFAGVIEPKTTGTLLLDILTREAKPEFFVLFSTITSLTGDPGQGDYTAAGCYMDSFSFCRNKRGMRTVTINWPIWSETGMAVEYGATDDYTIFKSLDNQRAFEAFSVIAGSSKCRVIPGKINYKYLAVRKDSITFNMEDSIRKALSKEVRRMEKDSQQSGGRKVVEVSITGKPMEELTEIERVLIQIWAQVLDVGKLDVYDDFQTVGGDSILTAELLKAINDEYPDVMDISDIYYYNTIVSMAEYIDGIINSR</sequence>
<feature type="active site" description="Proton acceptor; for dehydratase activity" evidence="6">
    <location>
        <position position="710"/>
    </location>
</feature>
<organism evidence="10 11">
    <name type="scientific">Anaerobacterium chartisolvens</name>
    <dbReference type="NCBI Taxonomy" id="1297424"/>
    <lineage>
        <taxon>Bacteria</taxon>
        <taxon>Bacillati</taxon>
        <taxon>Bacillota</taxon>
        <taxon>Clostridia</taxon>
        <taxon>Eubacteriales</taxon>
        <taxon>Oscillospiraceae</taxon>
        <taxon>Anaerobacterium</taxon>
    </lineage>
</organism>
<dbReference type="PANTHER" id="PTHR43775">
    <property type="entry name" value="FATTY ACID SYNTHASE"/>
    <property type="match status" value="1"/>
</dbReference>
<feature type="region of interest" description="N-terminal hotdog fold" evidence="6">
    <location>
        <begin position="679"/>
        <end position="804"/>
    </location>
</feature>
<evidence type="ECO:0000259" key="9">
    <source>
        <dbReference type="PROSITE" id="PS52019"/>
    </source>
</evidence>
<dbReference type="PROSITE" id="PS00012">
    <property type="entry name" value="PHOSPHOPANTETHEINE"/>
    <property type="match status" value="1"/>
</dbReference>
<dbReference type="Gene3D" id="1.10.1240.100">
    <property type="match status" value="1"/>
</dbReference>
<dbReference type="InterPro" id="IPR013968">
    <property type="entry name" value="PKS_KR"/>
</dbReference>
<dbReference type="OrthoDB" id="1983847at2"/>
<dbReference type="PANTHER" id="PTHR43775:SF37">
    <property type="entry name" value="SI:DKEY-61P9.11"/>
    <property type="match status" value="1"/>
</dbReference>
<dbReference type="Gene3D" id="3.10.129.110">
    <property type="entry name" value="Polyketide synthase dehydratase"/>
    <property type="match status" value="1"/>
</dbReference>
<dbReference type="InterPro" id="IPR049490">
    <property type="entry name" value="C883_1060-like_KR_N"/>
</dbReference>
<dbReference type="SUPFAM" id="SSF47336">
    <property type="entry name" value="ACP-like"/>
    <property type="match status" value="1"/>
</dbReference>
<dbReference type="InterPro" id="IPR050091">
    <property type="entry name" value="PKS_NRPS_Biosynth_Enz"/>
</dbReference>
<dbReference type="Pfam" id="PF00550">
    <property type="entry name" value="PP-binding"/>
    <property type="match status" value="1"/>
</dbReference>
<dbReference type="InterPro" id="IPR036736">
    <property type="entry name" value="ACP-like_sf"/>
</dbReference>
<feature type="region of interest" description="C-terminal hotdog fold" evidence="6">
    <location>
        <begin position="820"/>
        <end position="960"/>
    </location>
</feature>
<dbReference type="EMBL" id="QPJT01000011">
    <property type="protein sequence ID" value="RCX16313.1"/>
    <property type="molecule type" value="Genomic_DNA"/>
</dbReference>
<dbReference type="InterPro" id="IPR006162">
    <property type="entry name" value="Ppantetheine_attach_site"/>
</dbReference>
<dbReference type="RefSeq" id="WP_114297867.1">
    <property type="nucleotide sequence ID" value="NZ_QPJT01000011.1"/>
</dbReference>
<evidence type="ECO:0000256" key="1">
    <source>
        <dbReference type="ARBA" id="ARBA00003299"/>
    </source>
</evidence>
<comment type="function">
    <text evidence="1">Involved in some intermediate steps for the synthesis of the antibiotic polyketide bacillaene which is involved in secondary metabolism.</text>
</comment>
<name>A0A369B4A3_9FIRM</name>
<accession>A0A369B4A3</accession>
<dbReference type="Pfam" id="PF21089">
    <property type="entry name" value="PKS_DH_N"/>
    <property type="match status" value="1"/>
</dbReference>
<dbReference type="Pfam" id="PF21394">
    <property type="entry name" value="Beta-ketacyl_N"/>
    <property type="match status" value="1"/>
</dbReference>
<dbReference type="InterPro" id="IPR042104">
    <property type="entry name" value="PKS_dehydratase_sf"/>
</dbReference>
<feature type="domain" description="Carrier" evidence="7">
    <location>
        <begin position="1493"/>
        <end position="1568"/>
    </location>
</feature>
<dbReference type="GO" id="GO:0004312">
    <property type="term" value="F:fatty acid synthase activity"/>
    <property type="evidence" value="ECO:0007669"/>
    <property type="project" value="TreeGrafter"/>
</dbReference>
<comment type="pathway">
    <text evidence="2">Antibiotic biosynthesis; bacillaene biosynthesis.</text>
</comment>
<dbReference type="SMART" id="SM00825">
    <property type="entry name" value="PKS_KS"/>
    <property type="match status" value="1"/>
</dbReference>
<dbReference type="Pfam" id="PF14765">
    <property type="entry name" value="PS-DH"/>
    <property type="match status" value="1"/>
</dbReference>
<dbReference type="PROSITE" id="PS52019">
    <property type="entry name" value="PKS_MFAS_DH"/>
    <property type="match status" value="1"/>
</dbReference>
<keyword evidence="3" id="KW-0596">Phosphopantetheine</keyword>
<evidence type="ECO:0000256" key="2">
    <source>
        <dbReference type="ARBA" id="ARBA00004789"/>
    </source>
</evidence>
<dbReference type="InterPro" id="IPR016039">
    <property type="entry name" value="Thiolase-like"/>
</dbReference>
<dbReference type="PROSITE" id="PS00606">
    <property type="entry name" value="KS3_1"/>
    <property type="match status" value="1"/>
</dbReference>
<keyword evidence="11" id="KW-1185">Reference proteome</keyword>
<dbReference type="InterPro" id="IPR057326">
    <property type="entry name" value="KR_dom"/>
</dbReference>
<dbReference type="Gene3D" id="3.40.50.720">
    <property type="entry name" value="NAD(P)-binding Rossmann-like Domain"/>
    <property type="match status" value="1"/>
</dbReference>
<evidence type="ECO:0000313" key="11">
    <source>
        <dbReference type="Proteomes" id="UP000253034"/>
    </source>
</evidence>
<feature type="active site" description="Proton donor; for dehydratase activity" evidence="6">
    <location>
        <position position="879"/>
    </location>
</feature>
<feature type="domain" description="Ketosynthase family 3 (KS3)" evidence="8">
    <location>
        <begin position="37"/>
        <end position="477"/>
    </location>
</feature>
<dbReference type="SMART" id="SM00826">
    <property type="entry name" value="PKS_DH"/>
    <property type="match status" value="1"/>
</dbReference>
<dbReference type="GO" id="GO:0006633">
    <property type="term" value="P:fatty acid biosynthetic process"/>
    <property type="evidence" value="ECO:0007669"/>
    <property type="project" value="InterPro"/>
</dbReference>
<dbReference type="InterPro" id="IPR020841">
    <property type="entry name" value="PKS_Beta-ketoAc_synthase_dom"/>
</dbReference>
<dbReference type="Gene3D" id="3.40.47.10">
    <property type="match status" value="1"/>
</dbReference>
<evidence type="ECO:0000259" key="8">
    <source>
        <dbReference type="PROSITE" id="PS52004"/>
    </source>
</evidence>
<dbReference type="Proteomes" id="UP000253034">
    <property type="component" value="Unassembled WGS sequence"/>
</dbReference>